<evidence type="ECO:0000256" key="1">
    <source>
        <dbReference type="SAM" id="Phobius"/>
    </source>
</evidence>
<name>A0A1I7WST6_HETBA</name>
<proteinExistence type="predicted"/>
<dbReference type="WBParaSite" id="Hba_08217">
    <property type="protein sequence ID" value="Hba_08217"/>
    <property type="gene ID" value="Hba_08217"/>
</dbReference>
<keyword evidence="1" id="KW-0472">Membrane</keyword>
<evidence type="ECO:0000313" key="3">
    <source>
        <dbReference type="WBParaSite" id="Hba_08217"/>
    </source>
</evidence>
<keyword evidence="1" id="KW-0812">Transmembrane</keyword>
<protein>
    <submittedName>
        <fullName evidence="3">PlsC domain-containing protein</fullName>
    </submittedName>
</protein>
<reference evidence="3" key="1">
    <citation type="submission" date="2016-11" db="UniProtKB">
        <authorList>
            <consortium name="WormBaseParasite"/>
        </authorList>
    </citation>
    <scope>IDENTIFICATION</scope>
</reference>
<sequence>MLIYHLVINKYYHICLILNYDTLILQMLGGSLLEGSRSSHIPRSEDMKASTKIGTAGSDDGQHTTDFRKMIAFIGAAYFLTMTAFIVPVACIATVVLLFPLMWLNMSLFNNLENRLCKFVNDHWVAASAYCGLNVIECGTNLADFTEKRCLFLVNHLGLLDHFVVMQGLHNKDNVPGSVSLLMQYITDIVY</sequence>
<accession>A0A1I7WST6</accession>
<keyword evidence="2" id="KW-1185">Reference proteome</keyword>
<dbReference type="AlphaFoldDB" id="A0A1I7WST6"/>
<dbReference type="Proteomes" id="UP000095283">
    <property type="component" value="Unplaced"/>
</dbReference>
<organism evidence="2 3">
    <name type="scientific">Heterorhabditis bacteriophora</name>
    <name type="common">Entomopathogenic nematode worm</name>
    <dbReference type="NCBI Taxonomy" id="37862"/>
    <lineage>
        <taxon>Eukaryota</taxon>
        <taxon>Metazoa</taxon>
        <taxon>Ecdysozoa</taxon>
        <taxon>Nematoda</taxon>
        <taxon>Chromadorea</taxon>
        <taxon>Rhabditida</taxon>
        <taxon>Rhabditina</taxon>
        <taxon>Rhabditomorpha</taxon>
        <taxon>Strongyloidea</taxon>
        <taxon>Heterorhabditidae</taxon>
        <taxon>Heterorhabditis</taxon>
    </lineage>
</organism>
<feature type="transmembrane region" description="Helical" evidence="1">
    <location>
        <begin position="77"/>
        <end position="104"/>
    </location>
</feature>
<keyword evidence="1" id="KW-1133">Transmembrane helix</keyword>
<evidence type="ECO:0000313" key="2">
    <source>
        <dbReference type="Proteomes" id="UP000095283"/>
    </source>
</evidence>